<dbReference type="Gene3D" id="2.130.10.10">
    <property type="entry name" value="YVTN repeat-like/Quinoprotein amine dehydrogenase"/>
    <property type="match status" value="1"/>
</dbReference>
<reference evidence="1 2" key="1">
    <citation type="journal article" date="2006" name="Nature">
        <title>Global trends of whole-genome duplications revealed by the ciliate Paramecium tetraurelia.</title>
        <authorList>
            <consortium name="Genoscope"/>
            <person name="Aury J.-M."/>
            <person name="Jaillon O."/>
            <person name="Duret L."/>
            <person name="Noel B."/>
            <person name="Jubin C."/>
            <person name="Porcel B.M."/>
            <person name="Segurens B."/>
            <person name="Daubin V."/>
            <person name="Anthouard V."/>
            <person name="Aiach N."/>
            <person name="Arnaiz O."/>
            <person name="Billaut A."/>
            <person name="Beisson J."/>
            <person name="Blanc I."/>
            <person name="Bouhouche K."/>
            <person name="Camara F."/>
            <person name="Duharcourt S."/>
            <person name="Guigo R."/>
            <person name="Gogendeau D."/>
            <person name="Katinka M."/>
            <person name="Keller A.-M."/>
            <person name="Kissmehl R."/>
            <person name="Klotz C."/>
            <person name="Koll F."/>
            <person name="Le Moue A."/>
            <person name="Lepere C."/>
            <person name="Malinsky S."/>
            <person name="Nowacki M."/>
            <person name="Nowak J.K."/>
            <person name="Plattner H."/>
            <person name="Poulain J."/>
            <person name="Ruiz F."/>
            <person name="Serrano V."/>
            <person name="Zagulski M."/>
            <person name="Dessen P."/>
            <person name="Betermier M."/>
            <person name="Weissenbach J."/>
            <person name="Scarpelli C."/>
            <person name="Schachter V."/>
            <person name="Sperling L."/>
            <person name="Meyer E."/>
            <person name="Cohen J."/>
            <person name="Wincker P."/>
        </authorList>
    </citation>
    <scope>NUCLEOTIDE SEQUENCE [LARGE SCALE GENOMIC DNA]</scope>
    <source>
        <strain evidence="1 2">Stock d4-2</strain>
    </source>
</reference>
<dbReference type="OMA" id="MILQPLQ"/>
<gene>
    <name evidence="1" type="ORF">GSPATT00034578001</name>
</gene>
<dbReference type="GeneID" id="5018282"/>
<dbReference type="OrthoDB" id="290636at2759"/>
<dbReference type="InterPro" id="IPR001680">
    <property type="entry name" value="WD40_rpt"/>
</dbReference>
<name>A0C2T3_PARTE</name>
<dbReference type="SUPFAM" id="SSF50978">
    <property type="entry name" value="WD40 repeat-like"/>
    <property type="match status" value="1"/>
</dbReference>
<dbReference type="InterPro" id="IPR036322">
    <property type="entry name" value="WD40_repeat_dom_sf"/>
</dbReference>
<dbReference type="RefSeq" id="XP_001432497.1">
    <property type="nucleotide sequence ID" value="XM_001432460.1"/>
</dbReference>
<sequence>MILQPLQQLVQTNRDKNNFQGLTPHQRKRYLDHRQAYKQNRYKPPKKFPTQFPLIKKDDTQYQFRLFHQVQNMKSAHFQSKYTLSMGSIPNLLLHTHFDQIVFYDVAKLKSDTTRIPVEALGLDVIDSVCAVAGMSGDILIINLLNGKLEKHIVNQKRDFINHVHFYQNYLVSNDNGGFIRIFDYQNGLKEIFSYQDKASVNLTSVNDSKQIAYCGDRLGLNVLDVQSGTIIHSLEPHTEFGFAVAYHPSKSYQLASSSEDGSAVIYDLRSPKVPIQQFIGSEHPIYNISFSKNGSHLFLAESNSYLHILNTSMYDSVQSIEMHGEISGIANDTYDENRFYFGTSCTFGDGICEFFKMN</sequence>
<dbReference type="InterPro" id="IPR015943">
    <property type="entry name" value="WD40/YVTN_repeat-like_dom_sf"/>
</dbReference>
<dbReference type="SMART" id="SM00320">
    <property type="entry name" value="WD40"/>
    <property type="match status" value="3"/>
</dbReference>
<dbReference type="EMBL" id="CT868036">
    <property type="protein sequence ID" value="CAK65100.1"/>
    <property type="molecule type" value="Genomic_DNA"/>
</dbReference>
<dbReference type="eggNOG" id="ENOG502RT1D">
    <property type="taxonomic scope" value="Eukaryota"/>
</dbReference>
<keyword evidence="2" id="KW-1185">Reference proteome</keyword>
<organism evidence="1 2">
    <name type="scientific">Paramecium tetraurelia</name>
    <dbReference type="NCBI Taxonomy" id="5888"/>
    <lineage>
        <taxon>Eukaryota</taxon>
        <taxon>Sar</taxon>
        <taxon>Alveolata</taxon>
        <taxon>Ciliophora</taxon>
        <taxon>Intramacronucleata</taxon>
        <taxon>Oligohymenophorea</taxon>
        <taxon>Peniculida</taxon>
        <taxon>Parameciidae</taxon>
        <taxon>Paramecium</taxon>
    </lineage>
</organism>
<dbReference type="AlphaFoldDB" id="A0C2T3"/>
<evidence type="ECO:0000313" key="1">
    <source>
        <dbReference type="EMBL" id="CAK65100.1"/>
    </source>
</evidence>
<accession>A0C2T3</accession>
<evidence type="ECO:0000313" key="2">
    <source>
        <dbReference type="Proteomes" id="UP000000600"/>
    </source>
</evidence>
<dbReference type="KEGG" id="ptm:GSPATT00034578001"/>
<dbReference type="Proteomes" id="UP000000600">
    <property type="component" value="Unassembled WGS sequence"/>
</dbReference>
<dbReference type="PANTHER" id="PTHR43991:SF12">
    <property type="entry name" value="WD REPEAT PROTEIN (AFU_ORTHOLOGUE AFUA_8G05640)"/>
    <property type="match status" value="1"/>
</dbReference>
<dbReference type="STRING" id="5888.A0C2T3"/>
<dbReference type="InParanoid" id="A0C2T3"/>
<proteinExistence type="predicted"/>
<protein>
    <submittedName>
        <fullName evidence="1">Uncharacterized protein</fullName>
    </submittedName>
</protein>
<dbReference type="Pfam" id="PF00400">
    <property type="entry name" value="WD40"/>
    <property type="match status" value="1"/>
</dbReference>
<dbReference type="PANTHER" id="PTHR43991">
    <property type="entry name" value="WD REPEAT PROTEIN (AFU_ORTHOLOGUE AFUA_8G05640)-RELATED"/>
    <property type="match status" value="1"/>
</dbReference>
<dbReference type="HOGENOM" id="CLU_777201_0_0_1"/>